<keyword evidence="3" id="KW-1185">Reference proteome</keyword>
<accession>A0ABV9MB57</accession>
<sequence>MKEKLMELLGAFLLTIVCFILCVIGFLHMRKTQKKKPLPPIKYYGFQLILMLLGLLFLNVFWDALTVMPKVIKGDHDTVIGSCSVEYWTTPKDSFLDIHFSEDVFFSVAPNYWDKGSLAKAYCEVTYYEGSDFGIHYKIYDQKKGTLLQQH</sequence>
<evidence type="ECO:0000313" key="2">
    <source>
        <dbReference type="EMBL" id="MFC4712996.1"/>
    </source>
</evidence>
<reference evidence="3" key="1">
    <citation type="journal article" date="2019" name="Int. J. Syst. Evol. Microbiol.">
        <title>The Global Catalogue of Microorganisms (GCM) 10K type strain sequencing project: providing services to taxonomists for standard genome sequencing and annotation.</title>
        <authorList>
            <consortium name="The Broad Institute Genomics Platform"/>
            <consortium name="The Broad Institute Genome Sequencing Center for Infectious Disease"/>
            <person name="Wu L."/>
            <person name="Ma J."/>
        </authorList>
    </citation>
    <scope>NUCLEOTIDE SEQUENCE [LARGE SCALE GENOMIC DNA]</scope>
    <source>
        <strain evidence="3">CGMCC 1.12151</strain>
    </source>
</reference>
<gene>
    <name evidence="2" type="ORF">ACFO5U_09005</name>
</gene>
<keyword evidence="1" id="KW-0472">Membrane</keyword>
<organism evidence="2 3">
    <name type="scientific">Planococcus dechangensis</name>
    <dbReference type="NCBI Taxonomy" id="1176255"/>
    <lineage>
        <taxon>Bacteria</taxon>
        <taxon>Bacillati</taxon>
        <taxon>Bacillota</taxon>
        <taxon>Bacilli</taxon>
        <taxon>Bacillales</taxon>
        <taxon>Caryophanaceae</taxon>
        <taxon>Planococcus</taxon>
    </lineage>
</organism>
<feature type="transmembrane region" description="Helical" evidence="1">
    <location>
        <begin position="41"/>
        <end position="62"/>
    </location>
</feature>
<proteinExistence type="predicted"/>
<evidence type="ECO:0000313" key="3">
    <source>
        <dbReference type="Proteomes" id="UP001595932"/>
    </source>
</evidence>
<name>A0ABV9MB57_9BACL</name>
<dbReference type="Proteomes" id="UP001595932">
    <property type="component" value="Unassembled WGS sequence"/>
</dbReference>
<comment type="caution">
    <text evidence="2">The sequence shown here is derived from an EMBL/GenBank/DDBJ whole genome shotgun (WGS) entry which is preliminary data.</text>
</comment>
<keyword evidence="1" id="KW-1133">Transmembrane helix</keyword>
<dbReference type="EMBL" id="JBHSGL010000005">
    <property type="protein sequence ID" value="MFC4712996.1"/>
    <property type="molecule type" value="Genomic_DNA"/>
</dbReference>
<protein>
    <submittedName>
        <fullName evidence="2">Flavoprotein</fullName>
    </submittedName>
</protein>
<keyword evidence="1" id="KW-0812">Transmembrane</keyword>
<feature type="transmembrane region" description="Helical" evidence="1">
    <location>
        <begin position="6"/>
        <end position="29"/>
    </location>
</feature>
<evidence type="ECO:0000256" key="1">
    <source>
        <dbReference type="SAM" id="Phobius"/>
    </source>
</evidence>